<gene>
    <name evidence="2" type="ORF">NMY3_00286</name>
</gene>
<keyword evidence="1" id="KW-0472">Membrane</keyword>
<evidence type="ECO:0000313" key="2">
    <source>
        <dbReference type="EMBL" id="ALI34500.1"/>
    </source>
</evidence>
<accession>A0A654LUL2</accession>
<keyword evidence="3" id="KW-1185">Reference proteome</keyword>
<evidence type="ECO:0000256" key="1">
    <source>
        <dbReference type="SAM" id="Phobius"/>
    </source>
</evidence>
<protein>
    <recommendedName>
        <fullName evidence="4">DUF4760 domain-containing protein</fullName>
    </recommendedName>
</protein>
<organism evidence="2 3">
    <name type="scientific">Candidatus Nitrosocosmicus oleophilus</name>
    <dbReference type="NCBI Taxonomy" id="1353260"/>
    <lineage>
        <taxon>Archaea</taxon>
        <taxon>Nitrososphaerota</taxon>
        <taxon>Nitrososphaeria</taxon>
        <taxon>Nitrososphaerales</taxon>
        <taxon>Nitrososphaeraceae</taxon>
        <taxon>Candidatus Nitrosocosmicus</taxon>
    </lineage>
</organism>
<reference evidence="3" key="1">
    <citation type="submission" date="2015-10" db="EMBL/GenBank/DDBJ databases">
        <title>Niche specialization of a soil ammonia-oxidizing archaeon, Candidatus Nitrosocosmicus oleophilus.</title>
        <authorList>
            <person name="Jung M.-Y."/>
            <person name="Rhee S.-K."/>
        </authorList>
    </citation>
    <scope>NUCLEOTIDE SEQUENCE [LARGE SCALE GENOMIC DNA]</scope>
    <source>
        <strain evidence="3">MY3</strain>
    </source>
</reference>
<keyword evidence="1" id="KW-1133">Transmembrane helix</keyword>
<dbReference type="EMBL" id="CP012850">
    <property type="protein sequence ID" value="ALI34500.1"/>
    <property type="molecule type" value="Genomic_DNA"/>
</dbReference>
<dbReference type="RefSeq" id="WP_196817145.1">
    <property type="nucleotide sequence ID" value="NZ_CP012850.1"/>
</dbReference>
<evidence type="ECO:0000313" key="3">
    <source>
        <dbReference type="Proteomes" id="UP000058925"/>
    </source>
</evidence>
<dbReference type="Proteomes" id="UP000058925">
    <property type="component" value="Chromosome"/>
</dbReference>
<evidence type="ECO:0008006" key="4">
    <source>
        <dbReference type="Google" id="ProtNLM"/>
    </source>
</evidence>
<proteinExistence type="predicted"/>
<name>A0A654LUL2_9ARCH</name>
<dbReference type="GeneID" id="60420474"/>
<feature type="transmembrane region" description="Helical" evidence="1">
    <location>
        <begin position="6"/>
        <end position="27"/>
    </location>
</feature>
<dbReference type="KEGG" id="taa:NMY3_00286"/>
<dbReference type="AlphaFoldDB" id="A0A654LUL2"/>
<sequence length="139" mass="16417">MEFISDYIQIIVAAIYAIALFFTIVTFQRSKRIDQIASLGDVMNELRDVDRELAKISSGPQYDEVRSQWFSRMFNSLEWLSFMINEKIMTDKKLVEFIKPVIIRYYDDTFLKSAAVIERDSDNYPQFKKLYQALKSKSK</sequence>
<dbReference type="OrthoDB" id="380019at2157"/>
<keyword evidence="1" id="KW-0812">Transmembrane</keyword>